<dbReference type="InterPro" id="IPR005162">
    <property type="entry name" value="Retrotrans_gag_dom"/>
</dbReference>
<feature type="domain" description="Retrotransposon gag" evidence="1">
    <location>
        <begin position="25"/>
        <end position="80"/>
    </location>
</feature>
<keyword evidence="3" id="KW-1185">Reference proteome</keyword>
<dbReference type="Proteomes" id="UP000257109">
    <property type="component" value="Unassembled WGS sequence"/>
</dbReference>
<gene>
    <name evidence="2" type="ORF">CR513_50641</name>
</gene>
<organism evidence="2 3">
    <name type="scientific">Mucuna pruriens</name>
    <name type="common">Velvet bean</name>
    <name type="synonym">Dolichos pruriens</name>
    <dbReference type="NCBI Taxonomy" id="157652"/>
    <lineage>
        <taxon>Eukaryota</taxon>
        <taxon>Viridiplantae</taxon>
        <taxon>Streptophyta</taxon>
        <taxon>Embryophyta</taxon>
        <taxon>Tracheophyta</taxon>
        <taxon>Spermatophyta</taxon>
        <taxon>Magnoliopsida</taxon>
        <taxon>eudicotyledons</taxon>
        <taxon>Gunneridae</taxon>
        <taxon>Pentapetalae</taxon>
        <taxon>rosids</taxon>
        <taxon>fabids</taxon>
        <taxon>Fabales</taxon>
        <taxon>Fabaceae</taxon>
        <taxon>Papilionoideae</taxon>
        <taxon>50 kb inversion clade</taxon>
        <taxon>NPAAA clade</taxon>
        <taxon>indigoferoid/millettioid clade</taxon>
        <taxon>Phaseoleae</taxon>
        <taxon>Mucuna</taxon>
    </lineage>
</organism>
<feature type="non-terminal residue" evidence="2">
    <location>
        <position position="1"/>
    </location>
</feature>
<evidence type="ECO:0000313" key="2">
    <source>
        <dbReference type="EMBL" id="RDX70148.1"/>
    </source>
</evidence>
<dbReference type="Pfam" id="PF03732">
    <property type="entry name" value="Retrotrans_gag"/>
    <property type="match status" value="1"/>
</dbReference>
<evidence type="ECO:0000313" key="3">
    <source>
        <dbReference type="Proteomes" id="UP000257109"/>
    </source>
</evidence>
<dbReference type="EMBL" id="QJKJ01011820">
    <property type="protein sequence ID" value="RDX70148.1"/>
    <property type="molecule type" value="Genomic_DNA"/>
</dbReference>
<dbReference type="AlphaFoldDB" id="A0A371EVQ2"/>
<reference evidence="2" key="1">
    <citation type="submission" date="2018-05" db="EMBL/GenBank/DDBJ databases">
        <title>Draft genome of Mucuna pruriens seed.</title>
        <authorList>
            <person name="Nnadi N.E."/>
            <person name="Vos R."/>
            <person name="Hasami M.H."/>
            <person name="Devisetty U.K."/>
            <person name="Aguiy J.C."/>
        </authorList>
    </citation>
    <scope>NUCLEOTIDE SEQUENCE [LARGE SCALE GENOMIC DNA]</scope>
    <source>
        <strain evidence="2">JCA_2017</strain>
    </source>
</reference>
<protein>
    <recommendedName>
        <fullName evidence="1">Retrotransposon gag domain-containing protein</fullName>
    </recommendedName>
</protein>
<dbReference type="OrthoDB" id="1436824at2759"/>
<evidence type="ECO:0000259" key="1">
    <source>
        <dbReference type="Pfam" id="PF03732"/>
    </source>
</evidence>
<accession>A0A371EVQ2</accession>
<sequence>MHKETYVLVDEWENTRTCMEEKIIAITWDNFKRAFLDKYFLEDLRNKKEMNFLELKQGSMTMTYYIAKYFSHYQNKAREHSKCNGLCLKIKQETNQFPTLVNKCMIFYKGYKARAYKSVGPTKKSRS</sequence>
<comment type="caution">
    <text evidence="2">The sequence shown here is derived from an EMBL/GenBank/DDBJ whole genome shotgun (WGS) entry which is preliminary data.</text>
</comment>
<proteinExistence type="predicted"/>
<name>A0A371EVQ2_MUCPR</name>